<sequence>MLRQDGFKHVEARWTCLHPHHHPLDKKARIPTTLLPVGLKMQNMLRQDGHAYIHTTTLLTRRQEYQQPFYR</sequence>
<gene>
    <name evidence="1" type="ORF">Sjap_003172</name>
</gene>
<comment type="caution">
    <text evidence="1">The sequence shown here is derived from an EMBL/GenBank/DDBJ whole genome shotgun (WGS) entry which is preliminary data.</text>
</comment>
<evidence type="ECO:0000313" key="2">
    <source>
        <dbReference type="Proteomes" id="UP001417504"/>
    </source>
</evidence>
<dbReference type="AlphaFoldDB" id="A0AAP0PTB7"/>
<evidence type="ECO:0000313" key="1">
    <source>
        <dbReference type="EMBL" id="KAK9155692.1"/>
    </source>
</evidence>
<keyword evidence="2" id="KW-1185">Reference proteome</keyword>
<dbReference type="EMBL" id="JBBNAE010000001">
    <property type="protein sequence ID" value="KAK9155692.1"/>
    <property type="molecule type" value="Genomic_DNA"/>
</dbReference>
<proteinExistence type="predicted"/>
<reference evidence="1 2" key="1">
    <citation type="submission" date="2024-01" db="EMBL/GenBank/DDBJ databases">
        <title>Genome assemblies of Stephania.</title>
        <authorList>
            <person name="Yang L."/>
        </authorList>
    </citation>
    <scope>NUCLEOTIDE SEQUENCE [LARGE SCALE GENOMIC DNA]</scope>
    <source>
        <strain evidence="1">QJT</strain>
        <tissue evidence="1">Leaf</tissue>
    </source>
</reference>
<accession>A0AAP0PTB7</accession>
<name>A0AAP0PTB7_9MAGN</name>
<protein>
    <submittedName>
        <fullName evidence="1">Uncharacterized protein</fullName>
    </submittedName>
</protein>
<organism evidence="1 2">
    <name type="scientific">Stephania japonica</name>
    <dbReference type="NCBI Taxonomy" id="461633"/>
    <lineage>
        <taxon>Eukaryota</taxon>
        <taxon>Viridiplantae</taxon>
        <taxon>Streptophyta</taxon>
        <taxon>Embryophyta</taxon>
        <taxon>Tracheophyta</taxon>
        <taxon>Spermatophyta</taxon>
        <taxon>Magnoliopsida</taxon>
        <taxon>Ranunculales</taxon>
        <taxon>Menispermaceae</taxon>
        <taxon>Menispermoideae</taxon>
        <taxon>Cissampelideae</taxon>
        <taxon>Stephania</taxon>
    </lineage>
</organism>
<dbReference type="Proteomes" id="UP001417504">
    <property type="component" value="Unassembled WGS sequence"/>
</dbReference>